<sequence length="142" mass="15780">MSTEKFHEGGCQCGAVRFRTSDQALRVLACHCKTCKQRTGADYGVGIYLNDNDVEFTKGTSQVFEFRSDESGRWIRTEFCQNCGSAISWTLELRPGVRGIAGGSYDDPNWFNVEAHIWTNSARAEVSCPDNVKAYEKGLPPA</sequence>
<dbReference type="GO" id="GO:0016846">
    <property type="term" value="F:carbon-sulfur lyase activity"/>
    <property type="evidence" value="ECO:0007669"/>
    <property type="project" value="InterPro"/>
</dbReference>
<dbReference type="PANTHER" id="PTHR33337:SF40">
    <property type="entry name" value="CENP-V_GFA DOMAIN-CONTAINING PROTEIN-RELATED"/>
    <property type="match status" value="1"/>
</dbReference>
<dbReference type="Pfam" id="PF04828">
    <property type="entry name" value="GFA"/>
    <property type="match status" value="1"/>
</dbReference>
<dbReference type="AlphaFoldDB" id="A0A383D2E5"/>
<dbReference type="GO" id="GO:0046872">
    <property type="term" value="F:metal ion binding"/>
    <property type="evidence" value="ECO:0007669"/>
    <property type="project" value="UniProtKB-KW"/>
</dbReference>
<protein>
    <recommendedName>
        <fullName evidence="5">CENP-V/GFA domain-containing protein</fullName>
    </recommendedName>
</protein>
<feature type="domain" description="CENP-V/GFA" evidence="5">
    <location>
        <begin position="7"/>
        <end position="119"/>
    </location>
</feature>
<dbReference type="PROSITE" id="PS51891">
    <property type="entry name" value="CENP_V_GFA"/>
    <property type="match status" value="1"/>
</dbReference>
<evidence type="ECO:0000256" key="2">
    <source>
        <dbReference type="ARBA" id="ARBA00022723"/>
    </source>
</evidence>
<keyword evidence="3" id="KW-0862">Zinc</keyword>
<reference evidence="6" key="1">
    <citation type="submission" date="2018-05" db="EMBL/GenBank/DDBJ databases">
        <authorList>
            <person name="Lanie J.A."/>
            <person name="Ng W.-L."/>
            <person name="Kazmierczak K.M."/>
            <person name="Andrzejewski T.M."/>
            <person name="Davidsen T.M."/>
            <person name="Wayne K.J."/>
            <person name="Tettelin H."/>
            <person name="Glass J.I."/>
            <person name="Rusch D."/>
            <person name="Podicherti R."/>
            <person name="Tsui H.-C.T."/>
            <person name="Winkler M.E."/>
        </authorList>
    </citation>
    <scope>NUCLEOTIDE SEQUENCE</scope>
</reference>
<evidence type="ECO:0000256" key="3">
    <source>
        <dbReference type="ARBA" id="ARBA00022833"/>
    </source>
</evidence>
<accession>A0A383D2E5</accession>
<name>A0A383D2E5_9ZZZZ</name>
<evidence type="ECO:0000256" key="1">
    <source>
        <dbReference type="ARBA" id="ARBA00005495"/>
    </source>
</evidence>
<keyword evidence="4" id="KW-0456">Lyase</keyword>
<evidence type="ECO:0000313" key="6">
    <source>
        <dbReference type="EMBL" id="SVE38652.1"/>
    </source>
</evidence>
<dbReference type="Gene3D" id="3.90.1590.10">
    <property type="entry name" value="glutathione-dependent formaldehyde- activating enzyme (gfa)"/>
    <property type="match status" value="1"/>
</dbReference>
<dbReference type="EMBL" id="UINC01213740">
    <property type="protein sequence ID" value="SVE38652.1"/>
    <property type="molecule type" value="Genomic_DNA"/>
</dbReference>
<gene>
    <name evidence="6" type="ORF">METZ01_LOCUS491506</name>
</gene>
<dbReference type="PANTHER" id="PTHR33337">
    <property type="entry name" value="GFA DOMAIN-CONTAINING PROTEIN"/>
    <property type="match status" value="1"/>
</dbReference>
<dbReference type="InterPro" id="IPR006913">
    <property type="entry name" value="CENP-V/GFA"/>
</dbReference>
<evidence type="ECO:0000259" key="5">
    <source>
        <dbReference type="PROSITE" id="PS51891"/>
    </source>
</evidence>
<proteinExistence type="inferred from homology"/>
<evidence type="ECO:0000256" key="4">
    <source>
        <dbReference type="ARBA" id="ARBA00023239"/>
    </source>
</evidence>
<dbReference type="SUPFAM" id="SSF51316">
    <property type="entry name" value="Mss4-like"/>
    <property type="match status" value="1"/>
</dbReference>
<organism evidence="6">
    <name type="scientific">marine metagenome</name>
    <dbReference type="NCBI Taxonomy" id="408172"/>
    <lineage>
        <taxon>unclassified sequences</taxon>
        <taxon>metagenomes</taxon>
        <taxon>ecological metagenomes</taxon>
    </lineage>
</organism>
<dbReference type="InterPro" id="IPR011057">
    <property type="entry name" value="Mss4-like_sf"/>
</dbReference>
<comment type="similarity">
    <text evidence="1">Belongs to the Gfa family.</text>
</comment>
<keyword evidence="2" id="KW-0479">Metal-binding</keyword>